<evidence type="ECO:0008006" key="4">
    <source>
        <dbReference type="Google" id="ProtNLM"/>
    </source>
</evidence>
<dbReference type="Ensembl" id="ENSHHUT00000005702.1">
    <property type="protein sequence ID" value="ENSHHUP00000005524.1"/>
    <property type="gene ID" value="ENSHHUG00000003422.1"/>
</dbReference>
<dbReference type="SUPFAM" id="SSF49723">
    <property type="entry name" value="Lipase/lipooxygenase domain (PLAT/LH2 domain)"/>
    <property type="match status" value="2"/>
</dbReference>
<dbReference type="InterPro" id="IPR036392">
    <property type="entry name" value="PLAT/LH2_dom_sf"/>
</dbReference>
<accession>A0A4W5K081</accession>
<evidence type="ECO:0000256" key="1">
    <source>
        <dbReference type="SAM" id="MobiDB-lite"/>
    </source>
</evidence>
<dbReference type="AlphaFoldDB" id="A0A4W5K081"/>
<name>A0A4W5K081_9TELE</name>
<organism evidence="2 3">
    <name type="scientific">Hucho hucho</name>
    <name type="common">huchen</name>
    <dbReference type="NCBI Taxonomy" id="62062"/>
    <lineage>
        <taxon>Eukaryota</taxon>
        <taxon>Metazoa</taxon>
        <taxon>Chordata</taxon>
        <taxon>Craniata</taxon>
        <taxon>Vertebrata</taxon>
        <taxon>Euteleostomi</taxon>
        <taxon>Actinopterygii</taxon>
        <taxon>Neopterygii</taxon>
        <taxon>Teleostei</taxon>
        <taxon>Protacanthopterygii</taxon>
        <taxon>Salmoniformes</taxon>
        <taxon>Salmonidae</taxon>
        <taxon>Salmoninae</taxon>
        <taxon>Hucho</taxon>
    </lineage>
</organism>
<dbReference type="STRING" id="62062.ENSHHUP00000005524"/>
<reference evidence="2" key="3">
    <citation type="submission" date="2025-09" db="UniProtKB">
        <authorList>
            <consortium name="Ensembl"/>
        </authorList>
    </citation>
    <scope>IDENTIFICATION</scope>
</reference>
<dbReference type="InterPro" id="IPR052970">
    <property type="entry name" value="Inner_ear_hair_cell_LOXHD"/>
</dbReference>
<evidence type="ECO:0000313" key="2">
    <source>
        <dbReference type="Ensembl" id="ENSHHUP00000005524.1"/>
    </source>
</evidence>
<dbReference type="Proteomes" id="UP000314982">
    <property type="component" value="Unassembled WGS sequence"/>
</dbReference>
<protein>
    <recommendedName>
        <fullName evidence="4">PLAT domain-containing protein</fullName>
    </recommendedName>
</protein>
<evidence type="ECO:0000313" key="3">
    <source>
        <dbReference type="Proteomes" id="UP000314982"/>
    </source>
</evidence>
<keyword evidence="3" id="KW-1185">Reference proteome</keyword>
<reference evidence="3" key="1">
    <citation type="submission" date="2018-06" db="EMBL/GenBank/DDBJ databases">
        <title>Genome assembly of Danube salmon.</title>
        <authorList>
            <person name="Macqueen D.J."/>
            <person name="Gundappa M.K."/>
        </authorList>
    </citation>
    <scope>NUCLEOTIDE SEQUENCE [LARGE SCALE GENOMIC DNA]</scope>
</reference>
<feature type="region of interest" description="Disordered" evidence="1">
    <location>
        <begin position="1"/>
        <end position="22"/>
    </location>
</feature>
<sequence>NYYHHGGHRRRRDQREHLDRTGGEEGVIKINCDGELQEKEVIARKFSKQLGDIAGICLDHTANDGKEGKGEAFWHVEEVVVIEKELNNRILFICNALIPLSLKRDETRRLATIKYDIITANEKGVGTDANVFISIYGSNCCGRSSATCLSVARRTASCWSCWTQSQLDCVAVTNTANDITIFMCGKWLDTKKVDWQIFRVLYPKY</sequence>
<dbReference type="PANTHER" id="PTHR45901:SF3">
    <property type="entry name" value="LIPOXYGENASE HOMOLOGY DOMAIN-CONTAINING PROTEIN 1"/>
    <property type="match status" value="1"/>
</dbReference>
<dbReference type="PANTHER" id="PTHR45901">
    <property type="entry name" value="PROTEIN CBG12474"/>
    <property type="match status" value="1"/>
</dbReference>
<reference evidence="2" key="2">
    <citation type="submission" date="2025-08" db="UniProtKB">
        <authorList>
            <consortium name="Ensembl"/>
        </authorList>
    </citation>
    <scope>IDENTIFICATION</scope>
</reference>
<feature type="compositionally biased region" description="Basic residues" evidence="1">
    <location>
        <begin position="1"/>
        <end position="12"/>
    </location>
</feature>
<proteinExistence type="predicted"/>
<feature type="compositionally biased region" description="Basic and acidic residues" evidence="1">
    <location>
        <begin position="13"/>
        <end position="22"/>
    </location>
</feature>